<evidence type="ECO:0000256" key="3">
    <source>
        <dbReference type="ARBA" id="ARBA00022741"/>
    </source>
</evidence>
<dbReference type="SUPFAM" id="SSF52540">
    <property type="entry name" value="P-loop containing nucleoside triphosphate hydrolases"/>
    <property type="match status" value="1"/>
</dbReference>
<keyword evidence="1" id="KW-0433">Leucine-rich repeat</keyword>
<dbReference type="OrthoDB" id="120976at2759"/>
<dbReference type="SUPFAM" id="SSF47986">
    <property type="entry name" value="DEATH domain"/>
    <property type="match status" value="1"/>
</dbReference>
<dbReference type="Gene3D" id="3.40.50.300">
    <property type="entry name" value="P-loop containing nucleotide triphosphate hydrolases"/>
    <property type="match status" value="1"/>
</dbReference>
<dbReference type="PANTHER" id="PTHR45690:SF6">
    <property type="entry name" value="NACHT, LRR AND PYD DOMAINS-CONTAINING PROTEIN 4"/>
    <property type="match status" value="1"/>
</dbReference>
<dbReference type="Gene3D" id="1.10.533.10">
    <property type="entry name" value="Death Domain, Fas"/>
    <property type="match status" value="1"/>
</dbReference>
<proteinExistence type="predicted"/>
<dbReference type="Pfam" id="PF17779">
    <property type="entry name" value="WHD_NOD2"/>
    <property type="match status" value="1"/>
</dbReference>
<evidence type="ECO:0000259" key="6">
    <source>
        <dbReference type="PROSITE" id="PS50837"/>
    </source>
</evidence>
<dbReference type="STRING" id="885580.ENSFDAP00000020144"/>
<dbReference type="GO" id="GO:0005524">
    <property type="term" value="F:ATP binding"/>
    <property type="evidence" value="ECO:0007669"/>
    <property type="project" value="UniProtKB-KW"/>
</dbReference>
<evidence type="ECO:0000256" key="4">
    <source>
        <dbReference type="ARBA" id="ARBA00022840"/>
    </source>
</evidence>
<dbReference type="AlphaFoldDB" id="A0A091E188"/>
<dbReference type="Pfam" id="PF02758">
    <property type="entry name" value="PYRIN"/>
    <property type="match status" value="1"/>
</dbReference>
<dbReference type="FunFam" id="1.10.533.10:FF:000056">
    <property type="entry name" value="NACHT, LRR and PYD domains-containing protein 14"/>
    <property type="match status" value="1"/>
</dbReference>
<protein>
    <submittedName>
        <fullName evidence="7">NACHT, LRR and PYD domains-containing protein 4</fullName>
    </submittedName>
</protein>
<dbReference type="InterPro" id="IPR032675">
    <property type="entry name" value="LRR_dom_sf"/>
</dbReference>
<keyword evidence="4" id="KW-0067">ATP-binding</keyword>
<keyword evidence="3" id="KW-0547">Nucleotide-binding</keyword>
<keyword evidence="2" id="KW-0677">Repeat</keyword>
<dbReference type="Proteomes" id="UP000028990">
    <property type="component" value="Unassembled WGS sequence"/>
</dbReference>
<reference evidence="7 8" key="1">
    <citation type="submission" date="2013-11" db="EMBL/GenBank/DDBJ databases">
        <title>The Damaraland mole rat (Fukomys damarensis) genome and evolution of African mole rats.</title>
        <authorList>
            <person name="Gladyshev V.N."/>
            <person name="Fang X."/>
        </authorList>
    </citation>
    <scope>NUCLEOTIDE SEQUENCE [LARGE SCALE GENOMIC DNA]</scope>
    <source>
        <tissue evidence="7">Liver</tissue>
    </source>
</reference>
<dbReference type="InterPro" id="IPR004020">
    <property type="entry name" value="DAPIN"/>
</dbReference>
<dbReference type="InterPro" id="IPR041267">
    <property type="entry name" value="NLRP_HD2"/>
</dbReference>
<dbReference type="InterPro" id="IPR050637">
    <property type="entry name" value="NLRP_innate_immun_reg"/>
</dbReference>
<evidence type="ECO:0000256" key="1">
    <source>
        <dbReference type="ARBA" id="ARBA00022614"/>
    </source>
</evidence>
<dbReference type="Gene3D" id="3.80.10.10">
    <property type="entry name" value="Ribonuclease Inhibitor"/>
    <property type="match status" value="2"/>
</dbReference>
<gene>
    <name evidence="7" type="ORF">H920_02100</name>
</gene>
<dbReference type="InterPro" id="IPR027417">
    <property type="entry name" value="P-loop_NTPase"/>
</dbReference>
<dbReference type="PROSITE" id="PS50837">
    <property type="entry name" value="NACHT"/>
    <property type="match status" value="1"/>
</dbReference>
<dbReference type="SMART" id="SM01289">
    <property type="entry name" value="PYRIN"/>
    <property type="match status" value="1"/>
</dbReference>
<keyword evidence="8" id="KW-1185">Reference proteome</keyword>
<dbReference type="InterPro" id="IPR007111">
    <property type="entry name" value="NACHT_NTPase"/>
</dbReference>
<organism evidence="7 8">
    <name type="scientific">Fukomys damarensis</name>
    <name type="common">Damaraland mole rat</name>
    <name type="synonym">Cryptomys damarensis</name>
    <dbReference type="NCBI Taxonomy" id="885580"/>
    <lineage>
        <taxon>Eukaryota</taxon>
        <taxon>Metazoa</taxon>
        <taxon>Chordata</taxon>
        <taxon>Craniata</taxon>
        <taxon>Vertebrata</taxon>
        <taxon>Euteleostomi</taxon>
        <taxon>Mammalia</taxon>
        <taxon>Eutheria</taxon>
        <taxon>Euarchontoglires</taxon>
        <taxon>Glires</taxon>
        <taxon>Rodentia</taxon>
        <taxon>Hystricomorpha</taxon>
        <taxon>Bathyergidae</taxon>
        <taxon>Fukomys</taxon>
    </lineage>
</organism>
<dbReference type="Pfam" id="PF05729">
    <property type="entry name" value="NACHT"/>
    <property type="match status" value="1"/>
</dbReference>
<dbReference type="SUPFAM" id="SSF52047">
    <property type="entry name" value="RNI-like"/>
    <property type="match status" value="1"/>
</dbReference>
<evidence type="ECO:0000259" key="5">
    <source>
        <dbReference type="PROSITE" id="PS50824"/>
    </source>
</evidence>
<feature type="domain" description="Pyrin" evidence="5">
    <location>
        <begin position="1"/>
        <end position="95"/>
    </location>
</feature>
<evidence type="ECO:0000313" key="8">
    <source>
        <dbReference type="Proteomes" id="UP000028990"/>
    </source>
</evidence>
<dbReference type="GO" id="GO:0050727">
    <property type="term" value="P:regulation of inflammatory response"/>
    <property type="evidence" value="ECO:0007669"/>
    <property type="project" value="TreeGrafter"/>
</dbReference>
<dbReference type="CDD" id="cd08320">
    <property type="entry name" value="Pyrin_NALPs"/>
    <property type="match status" value="1"/>
</dbReference>
<dbReference type="EMBL" id="KN121407">
    <property type="protein sequence ID" value="KFO36473.1"/>
    <property type="molecule type" value="Genomic_DNA"/>
</dbReference>
<sequence>MASPFFADFGLMWYLEELKKKEFMKFKELLRQETPQLGLGQIPWGEVKRASREELANLLLRHYEGEQAWNVTFRVFQKLGRKDLCAKAVRESSGNVKIYQAHMREKFCSFLAKESIPMVGEHFNLNVTQEKCKFLELLFEPGKQTRTLCLHGIQGVGKTTFLAKIIVAWSKGFIYQDRFSYIFYFCCKELKRLPAVSLMELIARAWPTASAPVSEIMAHPEKVLFMVDDFEELGSDLREPESELCGDWAEAHPPKLLLSSLLRKKMVPECFLLVTLSPKARQGLEDRLKDPDIRVLTGFNECDMKIFISQIFPDMYRALDAFAVILDNHQIFSLCQLPVLCWMACVALKWEMDQGNDVKLTCQRRTALYTSFLLNLFTPQGAAGPSWQGQAWLQSLCSLAVQGMWTDTLVFGERDLVRNGIGSSDLPALLELRVLLLCQEAEASYRFLHSSVQEFCAALFYLLKSPGHHPHTAVQGTQELLLTYLQKSGEHWVFVGCFLFGLLHERERQKLDAFFGFQLSGEMKWQLYRCLQDLAKITGKLRRETTFLALFYALFEMQEEAFTDQVMDLMSELTFSVFHETDLKVSAYCLKRCSNLKKLSLSAHSVFKNEERGQSSVSSTELLSWHQVCSVLTTNRDLQVLQVKDSTLNEPALLTLCHQLRQPNCLLENLFLNNITFHCEDWALFEVFTHNPNLKYLNLSNTLLGCQEMQSLYSMLSHPACNLEKLLLMNCKLSADDCKVLASILIESRKLRHLNLSCNYLNKGARALCKALCHPACTLELLVLALCKLRAWCWDYLADVLLLSKSLVHLDLSINSLRDEGLQVLCEALRHPVCRLQTLCLMKCSITVGGCRDLASVLTSSQSLRTLFITENSIEDAGMKMLCWALARPSCLLETLGVKDCGLTSACCEDLATVLTSSKTLSMLNLIGNPLGHSGVALLCQGLRHPECALQVLGLNKAEFGEETRALLEAEEERNPDLIIKESW</sequence>
<dbReference type="GO" id="GO:0005737">
    <property type="term" value="C:cytoplasm"/>
    <property type="evidence" value="ECO:0007669"/>
    <property type="project" value="TreeGrafter"/>
</dbReference>
<dbReference type="SMART" id="SM00368">
    <property type="entry name" value="LRR_RI"/>
    <property type="match status" value="10"/>
</dbReference>
<evidence type="ECO:0000313" key="7">
    <source>
        <dbReference type="EMBL" id="KFO36473.1"/>
    </source>
</evidence>
<dbReference type="eggNOG" id="ENOG502QQ5H">
    <property type="taxonomic scope" value="Eukaryota"/>
</dbReference>
<dbReference type="Pfam" id="PF17776">
    <property type="entry name" value="NLRC4_HD2"/>
    <property type="match status" value="1"/>
</dbReference>
<evidence type="ECO:0000256" key="2">
    <source>
        <dbReference type="ARBA" id="ARBA00022737"/>
    </source>
</evidence>
<name>A0A091E188_FUKDA</name>
<accession>A0A091E188</accession>
<dbReference type="PANTHER" id="PTHR45690">
    <property type="entry name" value="NACHT, LRR AND PYD DOMAINS-CONTAINING PROTEIN 12"/>
    <property type="match status" value="1"/>
</dbReference>
<dbReference type="InterPro" id="IPR041075">
    <property type="entry name" value="NOD1/2_WH"/>
</dbReference>
<feature type="domain" description="NACHT" evidence="6">
    <location>
        <begin position="146"/>
        <end position="280"/>
    </location>
</feature>
<dbReference type="InterPro" id="IPR011029">
    <property type="entry name" value="DEATH-like_dom_sf"/>
</dbReference>
<dbReference type="OMA" id="AHVKKKF"/>
<dbReference type="PROSITE" id="PS50824">
    <property type="entry name" value="DAPIN"/>
    <property type="match status" value="1"/>
</dbReference>